<organism evidence="2 3">
    <name type="scientific">Vespula maculifrons</name>
    <name type="common">Eastern yellow jacket</name>
    <name type="synonym">Wasp</name>
    <dbReference type="NCBI Taxonomy" id="7453"/>
    <lineage>
        <taxon>Eukaryota</taxon>
        <taxon>Metazoa</taxon>
        <taxon>Ecdysozoa</taxon>
        <taxon>Arthropoda</taxon>
        <taxon>Hexapoda</taxon>
        <taxon>Insecta</taxon>
        <taxon>Pterygota</taxon>
        <taxon>Neoptera</taxon>
        <taxon>Endopterygota</taxon>
        <taxon>Hymenoptera</taxon>
        <taxon>Apocrita</taxon>
        <taxon>Aculeata</taxon>
        <taxon>Vespoidea</taxon>
        <taxon>Vespidae</taxon>
        <taxon>Vespinae</taxon>
        <taxon>Vespula</taxon>
    </lineage>
</organism>
<dbReference type="EMBL" id="JAYRBN010000007">
    <property type="protein sequence ID" value="KAL2751473.1"/>
    <property type="molecule type" value="Genomic_DNA"/>
</dbReference>
<evidence type="ECO:0000256" key="1">
    <source>
        <dbReference type="SAM" id="MobiDB-lite"/>
    </source>
</evidence>
<evidence type="ECO:0000313" key="3">
    <source>
        <dbReference type="Proteomes" id="UP001607303"/>
    </source>
</evidence>
<feature type="compositionally biased region" description="Polar residues" evidence="1">
    <location>
        <begin position="59"/>
        <end position="69"/>
    </location>
</feature>
<comment type="caution">
    <text evidence="2">The sequence shown here is derived from an EMBL/GenBank/DDBJ whole genome shotgun (WGS) entry which is preliminary data.</text>
</comment>
<proteinExistence type="predicted"/>
<protein>
    <submittedName>
        <fullName evidence="2">Uncharacterized protein</fullName>
    </submittedName>
</protein>
<accession>A0ABD2D3Y7</accession>
<gene>
    <name evidence="2" type="ORF">V1477_000631</name>
</gene>
<evidence type="ECO:0000313" key="2">
    <source>
        <dbReference type="EMBL" id="KAL2751473.1"/>
    </source>
</evidence>
<keyword evidence="3" id="KW-1185">Reference proteome</keyword>
<feature type="region of interest" description="Disordered" evidence="1">
    <location>
        <begin position="37"/>
        <end position="89"/>
    </location>
</feature>
<dbReference type="Proteomes" id="UP001607303">
    <property type="component" value="Unassembled WGS sequence"/>
</dbReference>
<sequence>MLKCAAIRSEILAASKIPTQNKYCRPRSHRVEVAAVGDPRTNVPPWSLADETDEAGGSTRASGDSTLKSTIRDAFPLRELRASQQTGDV</sequence>
<name>A0ABD2D3Y7_VESMC</name>
<dbReference type="AlphaFoldDB" id="A0ABD2D3Y7"/>
<reference evidence="2 3" key="1">
    <citation type="journal article" date="2024" name="Ann. Entomol. Soc. Am.">
        <title>Genomic analyses of the southern and eastern yellowjacket wasps (Hymenoptera: Vespidae) reveal evolutionary signatures of social life.</title>
        <authorList>
            <person name="Catto M.A."/>
            <person name="Caine P.B."/>
            <person name="Orr S.E."/>
            <person name="Hunt B.G."/>
            <person name="Goodisman M.A.D."/>
        </authorList>
    </citation>
    <scope>NUCLEOTIDE SEQUENCE [LARGE SCALE GENOMIC DNA]</scope>
    <source>
        <strain evidence="2">232</strain>
        <tissue evidence="2">Head and thorax</tissue>
    </source>
</reference>